<organism evidence="1 2">
    <name type="scientific">Holotrichia oblita</name>
    <name type="common">Chafer beetle</name>
    <dbReference type="NCBI Taxonomy" id="644536"/>
    <lineage>
        <taxon>Eukaryota</taxon>
        <taxon>Metazoa</taxon>
        <taxon>Ecdysozoa</taxon>
        <taxon>Arthropoda</taxon>
        <taxon>Hexapoda</taxon>
        <taxon>Insecta</taxon>
        <taxon>Pterygota</taxon>
        <taxon>Neoptera</taxon>
        <taxon>Endopterygota</taxon>
        <taxon>Coleoptera</taxon>
        <taxon>Polyphaga</taxon>
        <taxon>Scarabaeiformia</taxon>
        <taxon>Scarabaeidae</taxon>
        <taxon>Melolonthinae</taxon>
        <taxon>Holotrichia</taxon>
    </lineage>
</organism>
<evidence type="ECO:0000313" key="1">
    <source>
        <dbReference type="EMBL" id="KAI4459842.1"/>
    </source>
</evidence>
<sequence length="193" mass="22368">MVPKLLNIIRVISKNLEDISKINQMDHYNGIYYQEGEDSSDDAENALGVDISLVPEPITLRGVGNMTIFGLNNKFSREFPPTLHSRVAPEEYKETIDKINRVLRKNLPTNARLLVCGCFFCCCTLGCSFWPVICSSRRTLRLLHRLLERENRNLYYKLGLRWHLSKQHLDASSLLEYVILIEFLPRIPIYKPD</sequence>
<reference evidence="1" key="1">
    <citation type="submission" date="2022-04" db="EMBL/GenBank/DDBJ databases">
        <title>Chromosome-scale genome assembly of Holotrichia oblita Faldermann.</title>
        <authorList>
            <person name="Rongchong L."/>
        </authorList>
    </citation>
    <scope>NUCLEOTIDE SEQUENCE</scope>
    <source>
        <strain evidence="1">81SQS9</strain>
    </source>
</reference>
<dbReference type="EMBL" id="CM043020">
    <property type="protein sequence ID" value="KAI4459842.1"/>
    <property type="molecule type" value="Genomic_DNA"/>
</dbReference>
<evidence type="ECO:0000313" key="2">
    <source>
        <dbReference type="Proteomes" id="UP001056778"/>
    </source>
</evidence>
<keyword evidence="2" id="KW-1185">Reference proteome</keyword>
<comment type="caution">
    <text evidence="1">The sequence shown here is derived from an EMBL/GenBank/DDBJ whole genome shotgun (WGS) entry which is preliminary data.</text>
</comment>
<dbReference type="Proteomes" id="UP001056778">
    <property type="component" value="Chromosome 6"/>
</dbReference>
<protein>
    <submittedName>
        <fullName evidence="1">Cysteine-rich hydrophobic domain protein brain x-linked protein</fullName>
    </submittedName>
</protein>
<name>A0ACB9SZ93_HOLOL</name>
<proteinExistence type="predicted"/>
<accession>A0ACB9SZ93</accession>
<gene>
    <name evidence="1" type="ORF">MML48_6g00007388</name>
</gene>